<keyword evidence="2" id="KW-0472">Membrane</keyword>
<dbReference type="AlphaFoldDB" id="A0A1M5V048"/>
<feature type="region of interest" description="Disordered" evidence="1">
    <location>
        <begin position="26"/>
        <end position="47"/>
    </location>
</feature>
<feature type="transmembrane region" description="Helical" evidence="2">
    <location>
        <begin position="137"/>
        <end position="160"/>
    </location>
</feature>
<organism evidence="3 4">
    <name type="scientific">Chryseobacterium oranimense</name>
    <dbReference type="NCBI Taxonomy" id="421058"/>
    <lineage>
        <taxon>Bacteria</taxon>
        <taxon>Pseudomonadati</taxon>
        <taxon>Bacteroidota</taxon>
        <taxon>Flavobacteriia</taxon>
        <taxon>Flavobacteriales</taxon>
        <taxon>Weeksellaceae</taxon>
        <taxon>Chryseobacterium group</taxon>
        <taxon>Chryseobacterium</taxon>
    </lineage>
</organism>
<dbReference type="PROSITE" id="PS51257">
    <property type="entry name" value="PROKAR_LIPOPROTEIN"/>
    <property type="match status" value="1"/>
</dbReference>
<gene>
    <name evidence="3" type="ORF">SAMN05421866_3475</name>
</gene>
<evidence type="ECO:0000256" key="2">
    <source>
        <dbReference type="SAM" id="Phobius"/>
    </source>
</evidence>
<accession>A0A1M5V048</accession>
<evidence type="ECO:0000313" key="3">
    <source>
        <dbReference type="EMBL" id="SHH68599.1"/>
    </source>
</evidence>
<dbReference type="EMBL" id="FQWT01000005">
    <property type="protein sequence ID" value="SHH68599.1"/>
    <property type="molecule type" value="Genomic_DNA"/>
</dbReference>
<dbReference type="Proteomes" id="UP000184047">
    <property type="component" value="Unassembled WGS sequence"/>
</dbReference>
<keyword evidence="2" id="KW-1133">Transmembrane helix</keyword>
<evidence type="ECO:0000256" key="1">
    <source>
        <dbReference type="SAM" id="MobiDB-lite"/>
    </source>
</evidence>
<protein>
    <recommendedName>
        <fullName evidence="5">Lipoprotein</fullName>
    </recommendedName>
</protein>
<evidence type="ECO:0008006" key="5">
    <source>
        <dbReference type="Google" id="ProtNLM"/>
    </source>
</evidence>
<keyword evidence="2" id="KW-0812">Transmembrane</keyword>
<dbReference type="RefSeq" id="WP_073065241.1">
    <property type="nucleotide sequence ID" value="NZ_FQWT01000005.1"/>
</dbReference>
<name>A0A1M5V048_9FLAO</name>
<sequence>MKKFTWISLIILFIFSCGSRKKQMTKESNSTTLESKESGAQNTTLNSKTESFTDLSQLLSDKSLKITSNGSPYQLQYGNLIFSGSADVEFKDKQEETKFKYKYFNHTTYVTETKYVRKIRYETQRIYRVVDVDRKGLTFGGVIWIVIVSLVAGAVLWEILKKYLPNWRLNLFNNKNSKND</sequence>
<reference evidence="4" key="1">
    <citation type="submission" date="2016-11" db="EMBL/GenBank/DDBJ databases">
        <authorList>
            <person name="Varghese N."/>
            <person name="Submissions S."/>
        </authorList>
    </citation>
    <scope>NUCLEOTIDE SEQUENCE [LARGE SCALE GENOMIC DNA]</scope>
    <source>
        <strain evidence="4">DSM 19055</strain>
    </source>
</reference>
<dbReference type="OrthoDB" id="1273892at2"/>
<evidence type="ECO:0000313" key="4">
    <source>
        <dbReference type="Proteomes" id="UP000184047"/>
    </source>
</evidence>
<dbReference type="STRING" id="421058.SAMN05421866_3475"/>
<proteinExistence type="predicted"/>
<keyword evidence="4" id="KW-1185">Reference proteome</keyword>